<dbReference type="GO" id="GO:0008017">
    <property type="term" value="F:microtubule binding"/>
    <property type="evidence" value="ECO:0007669"/>
    <property type="project" value="TreeGrafter"/>
</dbReference>
<feature type="compositionally biased region" description="Low complexity" evidence="3">
    <location>
        <begin position="360"/>
        <end position="372"/>
    </location>
</feature>
<dbReference type="PANTHER" id="PTHR12607">
    <property type="entry name" value="ADENOMATOUS POLYPOSIS COLI PROTEIN FAMILY"/>
    <property type="match status" value="1"/>
</dbReference>
<dbReference type="AlphaFoldDB" id="A0A183AKL1"/>
<proteinExistence type="inferred from homology"/>
<evidence type="ECO:0000313" key="4">
    <source>
        <dbReference type="EMBL" id="VDP81256.1"/>
    </source>
</evidence>
<dbReference type="GO" id="GO:0016477">
    <property type="term" value="P:cell migration"/>
    <property type="evidence" value="ECO:0007669"/>
    <property type="project" value="TreeGrafter"/>
</dbReference>
<dbReference type="GO" id="GO:0007026">
    <property type="term" value="P:negative regulation of microtubule depolymerization"/>
    <property type="evidence" value="ECO:0007669"/>
    <property type="project" value="TreeGrafter"/>
</dbReference>
<feature type="compositionally biased region" description="Polar residues" evidence="3">
    <location>
        <begin position="100"/>
        <end position="113"/>
    </location>
</feature>
<feature type="compositionally biased region" description="Pro residues" evidence="3">
    <location>
        <begin position="445"/>
        <end position="461"/>
    </location>
</feature>
<dbReference type="GO" id="GO:0007399">
    <property type="term" value="P:nervous system development"/>
    <property type="evidence" value="ECO:0007669"/>
    <property type="project" value="TreeGrafter"/>
</dbReference>
<feature type="compositionally biased region" description="Basic and acidic residues" evidence="3">
    <location>
        <begin position="269"/>
        <end position="291"/>
    </location>
</feature>
<evidence type="ECO:0000256" key="1">
    <source>
        <dbReference type="ARBA" id="ARBA00009051"/>
    </source>
</evidence>
<dbReference type="GO" id="GO:0016342">
    <property type="term" value="C:catenin complex"/>
    <property type="evidence" value="ECO:0007669"/>
    <property type="project" value="TreeGrafter"/>
</dbReference>
<reference evidence="6" key="1">
    <citation type="submission" date="2016-06" db="UniProtKB">
        <authorList>
            <consortium name="WormBaseParasite"/>
        </authorList>
    </citation>
    <scope>IDENTIFICATION</scope>
</reference>
<name>A0A183AKL1_9TREM</name>
<sequence length="617" mass="67262">MEIPHPSFTVHNSGRGFLPLKSGVKVIATPETETFVIMCACVCEPYRSVLLLPSEQLSYPLVHSQRANPDFSFTFWENSSDRGSPSPSTCYLAGSHSDHSTTPLAPSTHNNQPRFVHRAPPPVPGTNGNRSREPDHPYPHSAPPSSHHHLHHHHHSTSNITHSSGSTAPRPVVIDALLRLLVYHCTDPEPNQPNGVRSSMSEDQRAVLDRLYRALCTNPSGTGAALGRAYASPDWADASGVIPPLARRLLPHLIRIAYTELVSSEDGWGEDRSGLSEKNNGESDTHGRHSDRPMELAAILRLVPVYQTDTSLCERDIGIVRLLATIHAYSTTQTGRMERLRAVQALTNGTPATTITEPNSSSSSSGSASSSSLVRTPAPIEPAPRCPVAEVAALVRLSFHPEHRTAICELGGVHALIALLRCEQTLWSDPMLHALRTNQSDYTQPPGPRPNPVNAPPPPPATNVSGTRPGAEHLLETSLALRRYICMALTNLTYGVAANKALLCRRLANLEALLAQMEIGNEELKQVSASVLRNLSWRTDARSKVALRRVNAPRRLTLAAMTSHRDSTLRTTLSALWNLSAHCAHNKRAVCRKKKSVADPEEYANTKSKISSVEVVI</sequence>
<dbReference type="EMBL" id="UZAN01044680">
    <property type="protein sequence ID" value="VDP81256.1"/>
    <property type="molecule type" value="Genomic_DNA"/>
</dbReference>
<evidence type="ECO:0000313" key="6">
    <source>
        <dbReference type="WBParaSite" id="ECPE_0000751201-mRNA-1"/>
    </source>
</evidence>
<dbReference type="GO" id="GO:0008013">
    <property type="term" value="F:beta-catenin binding"/>
    <property type="evidence" value="ECO:0007669"/>
    <property type="project" value="InterPro"/>
</dbReference>
<gene>
    <name evidence="4" type="ORF">ECPE_LOCUS7496</name>
</gene>
<dbReference type="InterPro" id="IPR016024">
    <property type="entry name" value="ARM-type_fold"/>
</dbReference>
<feature type="compositionally biased region" description="Basic residues" evidence="3">
    <location>
        <begin position="146"/>
        <end position="156"/>
    </location>
</feature>
<dbReference type="GO" id="GO:0016055">
    <property type="term" value="P:Wnt signaling pathway"/>
    <property type="evidence" value="ECO:0007669"/>
    <property type="project" value="UniProtKB-KW"/>
</dbReference>
<reference evidence="4 5" key="2">
    <citation type="submission" date="2018-11" db="EMBL/GenBank/DDBJ databases">
        <authorList>
            <consortium name="Pathogen Informatics"/>
        </authorList>
    </citation>
    <scope>NUCLEOTIDE SEQUENCE [LARGE SCALE GENOMIC DNA]</scope>
    <source>
        <strain evidence="4 5">Egypt</strain>
    </source>
</reference>
<dbReference type="GO" id="GO:0090090">
    <property type="term" value="P:negative regulation of canonical Wnt signaling pathway"/>
    <property type="evidence" value="ECO:0007669"/>
    <property type="project" value="TreeGrafter"/>
</dbReference>
<accession>A0A183AKL1</accession>
<dbReference type="InterPro" id="IPR026818">
    <property type="entry name" value="Apc_fam"/>
</dbReference>
<dbReference type="PANTHER" id="PTHR12607:SF12">
    <property type="entry name" value="APC-LIKE, ISOFORM A-RELATED"/>
    <property type="match status" value="1"/>
</dbReference>
<dbReference type="SUPFAM" id="SSF48371">
    <property type="entry name" value="ARM repeat"/>
    <property type="match status" value="1"/>
</dbReference>
<dbReference type="GO" id="GO:0030877">
    <property type="term" value="C:beta-catenin destruction complex"/>
    <property type="evidence" value="ECO:0007669"/>
    <property type="project" value="TreeGrafter"/>
</dbReference>
<feature type="region of interest" description="Disordered" evidence="3">
    <location>
        <begin position="438"/>
        <end position="469"/>
    </location>
</feature>
<dbReference type="OrthoDB" id="5918429at2759"/>
<keyword evidence="2" id="KW-0879">Wnt signaling pathway</keyword>
<dbReference type="Gene3D" id="1.25.10.10">
    <property type="entry name" value="Leucine-rich Repeat Variant"/>
    <property type="match status" value="1"/>
</dbReference>
<dbReference type="GO" id="GO:0005881">
    <property type="term" value="C:cytoplasmic microtubule"/>
    <property type="evidence" value="ECO:0007669"/>
    <property type="project" value="TreeGrafter"/>
</dbReference>
<evidence type="ECO:0000313" key="5">
    <source>
        <dbReference type="Proteomes" id="UP000272942"/>
    </source>
</evidence>
<dbReference type="GO" id="GO:0045295">
    <property type="term" value="F:gamma-catenin binding"/>
    <property type="evidence" value="ECO:0007669"/>
    <property type="project" value="TreeGrafter"/>
</dbReference>
<keyword evidence="5" id="KW-1185">Reference proteome</keyword>
<dbReference type="WBParaSite" id="ECPE_0000751201-mRNA-1">
    <property type="protein sequence ID" value="ECPE_0000751201-mRNA-1"/>
    <property type="gene ID" value="ECPE_0000751201"/>
</dbReference>
<dbReference type="GO" id="GO:0007389">
    <property type="term" value="P:pattern specification process"/>
    <property type="evidence" value="ECO:0007669"/>
    <property type="project" value="TreeGrafter"/>
</dbReference>
<feature type="compositionally biased region" description="Polar residues" evidence="3">
    <location>
        <begin position="348"/>
        <end position="359"/>
    </location>
</feature>
<dbReference type="GO" id="GO:0001708">
    <property type="term" value="P:cell fate specification"/>
    <property type="evidence" value="ECO:0007669"/>
    <property type="project" value="TreeGrafter"/>
</dbReference>
<comment type="similarity">
    <text evidence="1">Belongs to the adenomatous polyposis coli (APC) family.</text>
</comment>
<feature type="compositionally biased region" description="Low complexity" evidence="3">
    <location>
        <begin position="157"/>
        <end position="167"/>
    </location>
</feature>
<evidence type="ECO:0000256" key="3">
    <source>
        <dbReference type="SAM" id="MobiDB-lite"/>
    </source>
</evidence>
<feature type="region of interest" description="Disordered" evidence="3">
    <location>
        <begin position="266"/>
        <end position="291"/>
    </location>
</feature>
<dbReference type="SMART" id="SM00185">
    <property type="entry name" value="ARM"/>
    <property type="match status" value="3"/>
</dbReference>
<protein>
    <submittedName>
        <fullName evidence="6">Adenomatous polyposis coli protein</fullName>
    </submittedName>
</protein>
<dbReference type="Proteomes" id="UP000272942">
    <property type="component" value="Unassembled WGS sequence"/>
</dbReference>
<evidence type="ECO:0000256" key="2">
    <source>
        <dbReference type="ARBA" id="ARBA00022687"/>
    </source>
</evidence>
<feature type="region of interest" description="Disordered" evidence="3">
    <location>
        <begin position="86"/>
        <end position="168"/>
    </location>
</feature>
<dbReference type="InterPro" id="IPR011989">
    <property type="entry name" value="ARM-like"/>
</dbReference>
<feature type="region of interest" description="Disordered" evidence="3">
    <location>
        <begin position="348"/>
        <end position="382"/>
    </location>
</feature>
<dbReference type="InterPro" id="IPR000225">
    <property type="entry name" value="Armadillo"/>
</dbReference>
<organism evidence="6">
    <name type="scientific">Echinostoma caproni</name>
    <dbReference type="NCBI Taxonomy" id="27848"/>
    <lineage>
        <taxon>Eukaryota</taxon>
        <taxon>Metazoa</taxon>
        <taxon>Spiralia</taxon>
        <taxon>Lophotrochozoa</taxon>
        <taxon>Platyhelminthes</taxon>
        <taxon>Trematoda</taxon>
        <taxon>Digenea</taxon>
        <taxon>Plagiorchiida</taxon>
        <taxon>Echinostomata</taxon>
        <taxon>Echinostomatoidea</taxon>
        <taxon>Echinostomatidae</taxon>
        <taxon>Echinostoma</taxon>
    </lineage>
</organism>